<dbReference type="InterPro" id="IPR018170">
    <property type="entry name" value="Aldo/ket_reductase_CS"/>
</dbReference>
<dbReference type="InterPro" id="IPR036812">
    <property type="entry name" value="NAD(P)_OxRdtase_dom_sf"/>
</dbReference>
<dbReference type="RefSeq" id="WP_154458336.1">
    <property type="nucleotide sequence ID" value="NZ_VUMV01000006.1"/>
</dbReference>
<evidence type="ECO:0000256" key="2">
    <source>
        <dbReference type="PIRSR" id="PIRSR000097-2"/>
    </source>
</evidence>
<evidence type="ECO:0000313" key="6">
    <source>
        <dbReference type="Proteomes" id="UP000466864"/>
    </source>
</evidence>
<feature type="site" description="Lowers pKa of active site Tyr" evidence="3">
    <location>
        <position position="88"/>
    </location>
</feature>
<dbReference type="Proteomes" id="UP000466864">
    <property type="component" value="Unassembled WGS sequence"/>
</dbReference>
<dbReference type="PROSITE" id="PS00798">
    <property type="entry name" value="ALDOKETO_REDUCTASE_1"/>
    <property type="match status" value="1"/>
</dbReference>
<protein>
    <submittedName>
        <fullName evidence="5">Aldo/keto reductase</fullName>
    </submittedName>
</protein>
<keyword evidence="6" id="KW-1185">Reference proteome</keyword>
<proteinExistence type="predicted"/>
<comment type="caution">
    <text evidence="5">The sequence shown here is derived from an EMBL/GenBank/DDBJ whole genome shotgun (WGS) entry which is preliminary data.</text>
</comment>
<evidence type="ECO:0000313" key="5">
    <source>
        <dbReference type="EMBL" id="MST82422.1"/>
    </source>
</evidence>
<evidence type="ECO:0000256" key="3">
    <source>
        <dbReference type="PIRSR" id="PIRSR000097-3"/>
    </source>
</evidence>
<accession>A0A7X2P8Y1</accession>
<dbReference type="InterPro" id="IPR023210">
    <property type="entry name" value="NADP_OxRdtase_dom"/>
</dbReference>
<feature type="domain" description="NADP-dependent oxidoreductase" evidence="4">
    <location>
        <begin position="23"/>
        <end position="304"/>
    </location>
</feature>
<name>A0A7X2P8Y1_9FIRM</name>
<sequence>MEKIDPAKVPQRTLYTGAKMPAVGMGTFGSDHATAEQVQEAVRGAIKVGYRHFDCAACYGNEAQIGQVFTEAFAAGEVKREDLFIVSKVWNDMHGKGDVLLACARTLKDLQLDYLDMYYVHWPFPNYHPPKCEGTERNPDSKPFSVGRFMATWRQMERLVDMGLTRHIGMSNMTLPKLKAVLPLCRIKPAAIEMELHPCFQQQELFDYVRSQGIQAVGFCPLGSPDRPERDRTAEDIADLEQPIIRKIAQAHGVHPVLVAIKWAVQRGQTPIPFSIKEKNYTSNLKCVTEDPLTEEEMEEMKKMECNNRLVKGQVFLWPGAEDWQELWDPDGTDALWDK</sequence>
<dbReference type="GO" id="GO:0016491">
    <property type="term" value="F:oxidoreductase activity"/>
    <property type="evidence" value="ECO:0007669"/>
    <property type="project" value="InterPro"/>
</dbReference>
<dbReference type="Gene3D" id="3.20.20.100">
    <property type="entry name" value="NADP-dependent oxidoreductase domain"/>
    <property type="match status" value="1"/>
</dbReference>
<dbReference type="EMBL" id="VUMV01000006">
    <property type="protein sequence ID" value="MST82422.1"/>
    <property type="molecule type" value="Genomic_DNA"/>
</dbReference>
<reference evidence="5 6" key="1">
    <citation type="submission" date="2019-08" db="EMBL/GenBank/DDBJ databases">
        <title>In-depth cultivation of the pig gut microbiome towards novel bacterial diversity and tailored functional studies.</title>
        <authorList>
            <person name="Wylensek D."/>
            <person name="Hitch T.C.A."/>
            <person name="Clavel T."/>
        </authorList>
    </citation>
    <scope>NUCLEOTIDE SEQUENCE [LARGE SCALE GENOMIC DNA]</scope>
    <source>
        <strain evidence="5 6">Oil+RF-744-WCA-WT-13</strain>
    </source>
</reference>
<evidence type="ECO:0000256" key="1">
    <source>
        <dbReference type="PIRSR" id="PIRSR000097-1"/>
    </source>
</evidence>
<dbReference type="SUPFAM" id="SSF51430">
    <property type="entry name" value="NAD(P)-linked oxidoreductase"/>
    <property type="match status" value="1"/>
</dbReference>
<organism evidence="5 6">
    <name type="scientific">Bilifractor porci</name>
    <dbReference type="NCBI Taxonomy" id="2606636"/>
    <lineage>
        <taxon>Bacteria</taxon>
        <taxon>Bacillati</taxon>
        <taxon>Bacillota</taxon>
        <taxon>Clostridia</taxon>
        <taxon>Lachnospirales</taxon>
        <taxon>Lachnospiraceae</taxon>
        <taxon>Bilifractor</taxon>
    </lineage>
</organism>
<dbReference type="PRINTS" id="PR00069">
    <property type="entry name" value="ALDKETRDTASE"/>
</dbReference>
<dbReference type="Pfam" id="PF00248">
    <property type="entry name" value="Aldo_ket_red"/>
    <property type="match status" value="1"/>
</dbReference>
<feature type="binding site" evidence="2">
    <location>
        <position position="121"/>
    </location>
    <ligand>
        <name>substrate</name>
    </ligand>
</feature>
<gene>
    <name evidence="5" type="ORF">FYJ60_08855</name>
</gene>
<dbReference type="PANTHER" id="PTHR11732">
    <property type="entry name" value="ALDO/KETO REDUCTASE"/>
    <property type="match status" value="1"/>
</dbReference>
<evidence type="ECO:0000259" key="4">
    <source>
        <dbReference type="Pfam" id="PF00248"/>
    </source>
</evidence>
<dbReference type="PIRSF" id="PIRSF000097">
    <property type="entry name" value="AKR"/>
    <property type="match status" value="1"/>
</dbReference>
<dbReference type="InterPro" id="IPR020471">
    <property type="entry name" value="AKR"/>
</dbReference>
<dbReference type="AlphaFoldDB" id="A0A7X2P8Y1"/>
<feature type="active site" description="Proton donor" evidence="1">
    <location>
        <position position="59"/>
    </location>
</feature>